<accession>A0A6N7PSK4</accession>
<sequence>MRRRSRLLLGLVPALPVAIAVGACAEAPVASLGLVMKAPLGLLDTATRVTLRVFDKGNATCTSATGHVENAPTGDAVQTFELQKNGCGEGVAWCKEIELDRDGAEKIFAITAEGSAGVLAEGCVVEKVDQDPLEITIKVQRITPPACCNDGALGTGEQCDLGPAAALACDGSPAETCGGIKPDAVCRCDCTAQEILLSVDNVVKPELYNDGPGTKTQLAMEFAPGAQATTNALRTAYMSTTGVGGGDVLLRFLAADLYPIEDPFLLSQQLQIPARCTNLTQSGPALVQRDPALAAVGLDRLAIVYASDELGTNNYHIYLSAQNEWGCADALPQRVSTTVGDVSIRPDVAGGPDDAALVVWNRGTGIFGRIWTRSGELEPPMNELPIATDGIAPRVAGDKDGWVVVYQGAGNGDGDGIFMVTVSPSGELGTPTLVNDATTGLQDQPDVAMLPDGRFIVVWHAGGDVFFQRYDKDGGRVPGTEDQKPANTTTEGLQQRPKVAAGLGFFTVVWEDEGGTIGARFIGGTSGFGYNSVTGQNDAFLANIRDPEGTIGSRSLPAVAIGGSGFVAIGWQDDSPNHFGVYVRRFPLPVGL</sequence>
<name>A0A6N7PSK4_9BACT</name>
<protein>
    <submittedName>
        <fullName evidence="3">Uncharacterized protein</fullName>
    </submittedName>
</protein>
<dbReference type="EMBL" id="WJIE01000004">
    <property type="protein sequence ID" value="MRG93225.1"/>
    <property type="molecule type" value="Genomic_DNA"/>
</dbReference>
<evidence type="ECO:0000313" key="4">
    <source>
        <dbReference type="Proteomes" id="UP000440224"/>
    </source>
</evidence>
<dbReference type="PROSITE" id="PS51257">
    <property type="entry name" value="PROKAR_LIPOPROTEIN"/>
    <property type="match status" value="1"/>
</dbReference>
<evidence type="ECO:0000256" key="2">
    <source>
        <dbReference type="SAM" id="SignalP"/>
    </source>
</evidence>
<feature type="region of interest" description="Disordered" evidence="1">
    <location>
        <begin position="471"/>
        <end position="493"/>
    </location>
</feature>
<dbReference type="OrthoDB" id="5481330at2"/>
<keyword evidence="2" id="KW-0732">Signal</keyword>
<dbReference type="RefSeq" id="WP_153820085.1">
    <property type="nucleotide sequence ID" value="NZ_WJIE01000004.1"/>
</dbReference>
<evidence type="ECO:0000313" key="3">
    <source>
        <dbReference type="EMBL" id="MRG93225.1"/>
    </source>
</evidence>
<feature type="signal peptide" evidence="2">
    <location>
        <begin position="1"/>
        <end position="25"/>
    </location>
</feature>
<gene>
    <name evidence="3" type="ORF">GF068_14970</name>
</gene>
<dbReference type="AlphaFoldDB" id="A0A6N7PSK4"/>
<comment type="caution">
    <text evidence="3">The sequence shown here is derived from an EMBL/GenBank/DDBJ whole genome shotgun (WGS) entry which is preliminary data.</text>
</comment>
<reference evidence="3 4" key="1">
    <citation type="submission" date="2019-10" db="EMBL/GenBank/DDBJ databases">
        <title>A soil myxobacterium in the family Polyangiaceae.</title>
        <authorList>
            <person name="Li Y."/>
            <person name="Wang J."/>
        </authorList>
    </citation>
    <scope>NUCLEOTIDE SEQUENCE [LARGE SCALE GENOMIC DNA]</scope>
    <source>
        <strain evidence="3 4">DSM 14734</strain>
    </source>
</reference>
<dbReference type="Proteomes" id="UP000440224">
    <property type="component" value="Unassembled WGS sequence"/>
</dbReference>
<evidence type="ECO:0000256" key="1">
    <source>
        <dbReference type="SAM" id="MobiDB-lite"/>
    </source>
</evidence>
<feature type="compositionally biased region" description="Basic and acidic residues" evidence="1">
    <location>
        <begin position="471"/>
        <end position="484"/>
    </location>
</feature>
<proteinExistence type="predicted"/>
<keyword evidence="4" id="KW-1185">Reference proteome</keyword>
<organism evidence="3 4">
    <name type="scientific">Polyangium spumosum</name>
    <dbReference type="NCBI Taxonomy" id="889282"/>
    <lineage>
        <taxon>Bacteria</taxon>
        <taxon>Pseudomonadati</taxon>
        <taxon>Myxococcota</taxon>
        <taxon>Polyangia</taxon>
        <taxon>Polyangiales</taxon>
        <taxon>Polyangiaceae</taxon>
        <taxon>Polyangium</taxon>
    </lineage>
</organism>
<feature type="chain" id="PRO_5026961827" evidence="2">
    <location>
        <begin position="26"/>
        <end position="592"/>
    </location>
</feature>